<feature type="region of interest" description="Disordered" evidence="1">
    <location>
        <begin position="1"/>
        <end position="46"/>
    </location>
</feature>
<comment type="caution">
    <text evidence="2">The sequence shown here is derived from an EMBL/GenBank/DDBJ whole genome shotgun (WGS) entry which is preliminary data.</text>
</comment>
<reference evidence="2 3" key="1">
    <citation type="submission" date="2019-05" db="EMBL/GenBank/DDBJ databases">
        <title>Another draft genome of Portunus trituberculatus and its Hox gene families provides insights of decapod evolution.</title>
        <authorList>
            <person name="Jeong J.-H."/>
            <person name="Song I."/>
            <person name="Kim S."/>
            <person name="Choi T."/>
            <person name="Kim D."/>
            <person name="Ryu S."/>
            <person name="Kim W."/>
        </authorList>
    </citation>
    <scope>NUCLEOTIDE SEQUENCE [LARGE SCALE GENOMIC DNA]</scope>
    <source>
        <tissue evidence="2">Muscle</tissue>
    </source>
</reference>
<evidence type="ECO:0000313" key="2">
    <source>
        <dbReference type="EMBL" id="MPC33051.1"/>
    </source>
</evidence>
<name>A0A5B7EFJ0_PORTR</name>
<sequence>MQSADQQDSTRIAAHYTQANRTRWNSDDDLSSNTRPQKLPSSRACHPANTFTGSTSLLPHAGGTFPPQCKPDQLSLSVGVPHSLCSRVLRLAFAALDDAHGKALI</sequence>
<accession>A0A5B7EFJ0</accession>
<dbReference type="Proteomes" id="UP000324222">
    <property type="component" value="Unassembled WGS sequence"/>
</dbReference>
<dbReference type="AlphaFoldDB" id="A0A5B7EFJ0"/>
<feature type="compositionally biased region" description="Polar residues" evidence="1">
    <location>
        <begin position="31"/>
        <end position="40"/>
    </location>
</feature>
<gene>
    <name evidence="2" type="ORF">E2C01_026390</name>
</gene>
<protein>
    <submittedName>
        <fullName evidence="2">Uncharacterized protein</fullName>
    </submittedName>
</protein>
<proteinExistence type="predicted"/>
<evidence type="ECO:0000313" key="3">
    <source>
        <dbReference type="Proteomes" id="UP000324222"/>
    </source>
</evidence>
<organism evidence="2 3">
    <name type="scientific">Portunus trituberculatus</name>
    <name type="common">Swimming crab</name>
    <name type="synonym">Neptunus trituberculatus</name>
    <dbReference type="NCBI Taxonomy" id="210409"/>
    <lineage>
        <taxon>Eukaryota</taxon>
        <taxon>Metazoa</taxon>
        <taxon>Ecdysozoa</taxon>
        <taxon>Arthropoda</taxon>
        <taxon>Crustacea</taxon>
        <taxon>Multicrustacea</taxon>
        <taxon>Malacostraca</taxon>
        <taxon>Eumalacostraca</taxon>
        <taxon>Eucarida</taxon>
        <taxon>Decapoda</taxon>
        <taxon>Pleocyemata</taxon>
        <taxon>Brachyura</taxon>
        <taxon>Eubrachyura</taxon>
        <taxon>Portunoidea</taxon>
        <taxon>Portunidae</taxon>
        <taxon>Portuninae</taxon>
        <taxon>Portunus</taxon>
    </lineage>
</organism>
<feature type="compositionally biased region" description="Polar residues" evidence="1">
    <location>
        <begin position="1"/>
        <end position="10"/>
    </location>
</feature>
<keyword evidence="3" id="KW-1185">Reference proteome</keyword>
<dbReference type="EMBL" id="VSRR010002750">
    <property type="protein sequence ID" value="MPC33051.1"/>
    <property type="molecule type" value="Genomic_DNA"/>
</dbReference>
<evidence type="ECO:0000256" key="1">
    <source>
        <dbReference type="SAM" id="MobiDB-lite"/>
    </source>
</evidence>